<dbReference type="GO" id="GO:0008803">
    <property type="term" value="F:bis(5'-nucleosyl)-tetraphosphatase (symmetrical) activity"/>
    <property type="evidence" value="ECO:0007669"/>
    <property type="project" value="TreeGrafter"/>
</dbReference>
<evidence type="ECO:0000259" key="2">
    <source>
        <dbReference type="Pfam" id="PF00149"/>
    </source>
</evidence>
<dbReference type="Proteomes" id="UP000076128">
    <property type="component" value="Chromosome"/>
</dbReference>
<name>A0A161GWM3_9RHOB</name>
<dbReference type="GO" id="GO:0016791">
    <property type="term" value="F:phosphatase activity"/>
    <property type="evidence" value="ECO:0007669"/>
    <property type="project" value="TreeGrafter"/>
</dbReference>
<evidence type="ECO:0000256" key="1">
    <source>
        <dbReference type="SAM" id="MobiDB-lite"/>
    </source>
</evidence>
<dbReference type="InterPro" id="IPR029052">
    <property type="entry name" value="Metallo-depent_PP-like"/>
</dbReference>
<evidence type="ECO:0000313" key="4">
    <source>
        <dbReference type="Proteomes" id="UP000076128"/>
    </source>
</evidence>
<dbReference type="STRING" id="1335048.AKL17_2133"/>
<dbReference type="Gene3D" id="3.60.21.10">
    <property type="match status" value="1"/>
</dbReference>
<feature type="domain" description="Calcineurin-like phosphoesterase" evidence="2">
    <location>
        <begin position="45"/>
        <end position="235"/>
    </location>
</feature>
<sequence>MTLLSSMIRIFRRPTTRPATRPEPEQTEGLAEPALQAPAEPAEPLCVIGDIHGCADLLETLSRKIADEIDDTTRIVCVGDYVDRGEASAAVLQMLSAEATKPGTRLTCLAGNHEDMLIGFLDAPEQAGPRWLRYGGLQTLASFGLRAISETMSGMELQRARDALREAMGPELEHWLRGLPLHVQSGNVAIVHAGADPDLPILQQDRKSLLWGHAEFLRRPRADGIWVVHGHTVVPRITQQGGRIAIDTGAYATGCLSAAILGPDGSIRRLHT</sequence>
<dbReference type="SUPFAM" id="SSF56300">
    <property type="entry name" value="Metallo-dependent phosphatases"/>
    <property type="match status" value="1"/>
</dbReference>
<protein>
    <submittedName>
        <fullName evidence="3">Metallophosphoesterase</fullName>
    </submittedName>
</protein>
<keyword evidence="4" id="KW-1185">Reference proteome</keyword>
<gene>
    <name evidence="3" type="ORF">AKL17_2133</name>
</gene>
<dbReference type="GO" id="GO:0005737">
    <property type="term" value="C:cytoplasm"/>
    <property type="evidence" value="ECO:0007669"/>
    <property type="project" value="TreeGrafter"/>
</dbReference>
<proteinExistence type="predicted"/>
<evidence type="ECO:0000313" key="3">
    <source>
        <dbReference type="EMBL" id="AMY69379.1"/>
    </source>
</evidence>
<dbReference type="EMBL" id="CP012661">
    <property type="protein sequence ID" value="AMY69379.1"/>
    <property type="molecule type" value="Genomic_DNA"/>
</dbReference>
<accession>A0A161GWM3</accession>
<dbReference type="Pfam" id="PF00149">
    <property type="entry name" value="Metallophos"/>
    <property type="match status" value="1"/>
</dbReference>
<dbReference type="InterPro" id="IPR004843">
    <property type="entry name" value="Calcineurin-like_PHP"/>
</dbReference>
<dbReference type="PANTHER" id="PTHR42850">
    <property type="entry name" value="METALLOPHOSPHOESTERASE"/>
    <property type="match status" value="1"/>
</dbReference>
<dbReference type="PANTHER" id="PTHR42850:SF4">
    <property type="entry name" value="ZINC-DEPENDENT ENDOPOLYPHOSPHATASE"/>
    <property type="match status" value="1"/>
</dbReference>
<reference evidence="3 4" key="1">
    <citation type="submission" date="2015-09" db="EMBL/GenBank/DDBJ databases">
        <title>Complete genome sequence of Defluviimonas alba cai42t isolated from an oilfield in Xinjiang.</title>
        <authorList>
            <person name="Geng S."/>
            <person name="Pan X."/>
            <person name="Wu X."/>
        </authorList>
    </citation>
    <scope>NUCLEOTIDE SEQUENCE [LARGE SCALE GENOMIC DNA]</scope>
    <source>
        <strain evidence="4">cai42</strain>
    </source>
</reference>
<dbReference type="KEGG" id="daa:AKL17_2133"/>
<dbReference type="AlphaFoldDB" id="A0A161GWM3"/>
<dbReference type="InterPro" id="IPR050126">
    <property type="entry name" value="Ap4A_hydrolase"/>
</dbReference>
<organism evidence="3 4">
    <name type="scientific">Frigidibacter mobilis</name>
    <dbReference type="NCBI Taxonomy" id="1335048"/>
    <lineage>
        <taxon>Bacteria</taxon>
        <taxon>Pseudomonadati</taxon>
        <taxon>Pseudomonadota</taxon>
        <taxon>Alphaproteobacteria</taxon>
        <taxon>Rhodobacterales</taxon>
        <taxon>Paracoccaceae</taxon>
        <taxon>Frigidibacter</taxon>
    </lineage>
</organism>
<feature type="region of interest" description="Disordered" evidence="1">
    <location>
        <begin position="12"/>
        <end position="32"/>
    </location>
</feature>
<dbReference type="GO" id="GO:0110154">
    <property type="term" value="P:RNA decapping"/>
    <property type="evidence" value="ECO:0007669"/>
    <property type="project" value="TreeGrafter"/>
</dbReference>
<dbReference type="PATRIC" id="fig|1335048.3.peg.2225"/>